<feature type="compositionally biased region" description="Polar residues" evidence="5">
    <location>
        <begin position="1083"/>
        <end position="1092"/>
    </location>
</feature>
<evidence type="ECO:0000256" key="5">
    <source>
        <dbReference type="SAM" id="MobiDB-lite"/>
    </source>
</evidence>
<feature type="region of interest" description="Disordered" evidence="5">
    <location>
        <begin position="580"/>
        <end position="837"/>
    </location>
</feature>
<feature type="domain" description="PPM-type phosphatase" evidence="6">
    <location>
        <begin position="132"/>
        <end position="395"/>
    </location>
</feature>
<evidence type="ECO:0000256" key="3">
    <source>
        <dbReference type="ARBA" id="ARBA00022912"/>
    </source>
</evidence>
<feature type="compositionally biased region" description="Acidic residues" evidence="5">
    <location>
        <begin position="713"/>
        <end position="724"/>
    </location>
</feature>
<proteinExistence type="inferred from homology"/>
<feature type="compositionally biased region" description="Basic and acidic residues" evidence="5">
    <location>
        <begin position="797"/>
        <end position="820"/>
    </location>
</feature>
<evidence type="ECO:0000259" key="6">
    <source>
        <dbReference type="PROSITE" id="PS51746"/>
    </source>
</evidence>
<dbReference type="SMART" id="SM00332">
    <property type="entry name" value="PP2Cc"/>
    <property type="match status" value="1"/>
</dbReference>
<feature type="compositionally biased region" description="Polar residues" evidence="5">
    <location>
        <begin position="1120"/>
        <end position="1129"/>
    </location>
</feature>
<dbReference type="InterPro" id="IPR000222">
    <property type="entry name" value="PP2C_BS"/>
</dbReference>
<reference evidence="7 8" key="1">
    <citation type="submission" date="2024-08" db="EMBL/GenBank/DDBJ databases">
        <authorList>
            <person name="Will J Nash"/>
            <person name="Angela Man"/>
            <person name="Seanna McTaggart"/>
            <person name="Kendall Baker"/>
            <person name="Tom Barker"/>
            <person name="Leah Catchpole"/>
            <person name="Alex Durrant"/>
            <person name="Karim Gharbi"/>
            <person name="Naomi Irish"/>
            <person name="Gemy Kaithakottil"/>
            <person name="Debby Ku"/>
            <person name="Aaliyah Providence"/>
            <person name="Felix Shaw"/>
            <person name="David Swarbreck"/>
            <person name="Chris Watkins"/>
            <person name="Ann M. McCartney"/>
            <person name="Giulio Formenti"/>
            <person name="Alice Mouton"/>
            <person name="Noel Vella"/>
            <person name="Bjorn M von Reumont"/>
            <person name="Adriana Vella"/>
            <person name="Wilfried Haerty"/>
        </authorList>
    </citation>
    <scope>NUCLEOTIDE SEQUENCE [LARGE SCALE GENOMIC DNA]</scope>
</reference>
<keyword evidence="2 4" id="KW-0378">Hydrolase</keyword>
<dbReference type="PROSITE" id="PS51746">
    <property type="entry name" value="PPM_2"/>
    <property type="match status" value="1"/>
</dbReference>
<feature type="compositionally biased region" description="Polar residues" evidence="5">
    <location>
        <begin position="1155"/>
        <end position="1168"/>
    </location>
</feature>
<feature type="region of interest" description="Disordered" evidence="5">
    <location>
        <begin position="1663"/>
        <end position="1754"/>
    </location>
</feature>
<dbReference type="SUPFAM" id="SSF81606">
    <property type="entry name" value="PP2C-like"/>
    <property type="match status" value="1"/>
</dbReference>
<feature type="compositionally biased region" description="Acidic residues" evidence="5">
    <location>
        <begin position="584"/>
        <end position="606"/>
    </location>
</feature>
<evidence type="ECO:0000256" key="4">
    <source>
        <dbReference type="RuleBase" id="RU003465"/>
    </source>
</evidence>
<dbReference type="PANTHER" id="PTHR47992">
    <property type="entry name" value="PROTEIN PHOSPHATASE"/>
    <property type="match status" value="1"/>
</dbReference>
<feature type="region of interest" description="Disordered" evidence="5">
    <location>
        <begin position="1294"/>
        <end position="1314"/>
    </location>
</feature>
<dbReference type="InterPro" id="IPR015655">
    <property type="entry name" value="PP2C"/>
</dbReference>
<dbReference type="Proteomes" id="UP001642520">
    <property type="component" value="Unassembled WGS sequence"/>
</dbReference>
<dbReference type="InterPro" id="IPR001932">
    <property type="entry name" value="PPM-type_phosphatase-like_dom"/>
</dbReference>
<protein>
    <recommendedName>
        <fullName evidence="6">PPM-type phosphatase domain-containing protein</fullName>
    </recommendedName>
</protein>
<evidence type="ECO:0000256" key="1">
    <source>
        <dbReference type="ARBA" id="ARBA00022723"/>
    </source>
</evidence>
<dbReference type="PROSITE" id="PS01032">
    <property type="entry name" value="PPM_1"/>
    <property type="match status" value="1"/>
</dbReference>
<feature type="compositionally biased region" description="Basic and acidic residues" evidence="5">
    <location>
        <begin position="641"/>
        <end position="658"/>
    </location>
</feature>
<feature type="region of interest" description="Disordered" evidence="5">
    <location>
        <begin position="1549"/>
        <end position="1648"/>
    </location>
</feature>
<evidence type="ECO:0000313" key="7">
    <source>
        <dbReference type="EMBL" id="CAL7947093.1"/>
    </source>
</evidence>
<comment type="similarity">
    <text evidence="4">Belongs to the PP2C family.</text>
</comment>
<feature type="region of interest" description="Disordered" evidence="5">
    <location>
        <begin position="536"/>
        <end position="555"/>
    </location>
</feature>
<feature type="compositionally biased region" description="Low complexity" evidence="5">
    <location>
        <begin position="2028"/>
        <end position="2075"/>
    </location>
</feature>
<feature type="region of interest" description="Disordered" evidence="5">
    <location>
        <begin position="454"/>
        <end position="474"/>
    </location>
</feature>
<feature type="region of interest" description="Disordered" evidence="5">
    <location>
        <begin position="1083"/>
        <end position="1193"/>
    </location>
</feature>
<feature type="compositionally biased region" description="Basic and acidic residues" evidence="5">
    <location>
        <begin position="607"/>
        <end position="619"/>
    </location>
</feature>
<name>A0ABP1P3M1_XYLVO</name>
<dbReference type="Gene3D" id="3.60.40.10">
    <property type="entry name" value="PPM-type phosphatase domain"/>
    <property type="match status" value="1"/>
</dbReference>
<feature type="compositionally biased region" description="Polar residues" evidence="5">
    <location>
        <begin position="2016"/>
        <end position="2027"/>
    </location>
</feature>
<feature type="compositionally biased region" description="Basic and acidic residues" evidence="5">
    <location>
        <begin position="873"/>
        <end position="900"/>
    </location>
</feature>
<evidence type="ECO:0000313" key="8">
    <source>
        <dbReference type="Proteomes" id="UP001642520"/>
    </source>
</evidence>
<gene>
    <name evidence="7" type="ORF">XYLVIOL_LOCUS8161</name>
</gene>
<sequence length="2125" mass="234656">MAEDCPDGDYLGAYSRFFSEFVARVNPYDQLPVSVSSYNVTEAEIVGEIINVTLQYLNQTQCPASLQAHLVHQVIQEIKSMCKKQPEDCGFKSQEKTYTSLKLMQAITGKVNEICTRYLDNSRLALLPPPPSTPLPQVAAGGSKNCRRKMEDRYVVLHDLHTIFGIEDDSIANYYAVFDGHAGQDAAVYCATHLHQYLAESIYYPTDPERALRDAFLTTDTQFVEKSKTQKVCGGTTAVCTIILNKRLYVAWVGDSTATLIKRDNIVQLVNPHRLHREDEVQRIRKTGGVVMQSMGIMRVNGVLSVSRAIGDFRYKPFVTGEPEIKSVLLDGSEDFLVLATDGLTDYLEPGDIATALYHEIQRNPNGFKRAHQILLQWAKQAGSKDNITVVVVLLTPASAIAARPLHAHPYHSLQVNDILEKMNSKDKPLFLGIDDAHNAINSNILKQSMIAQEPRDHEDDGILAASNGKHENGDADYDYSDLGPETDVDAIDDVVAMPVKNLSYDFYKDTDSVHRDDVVAMPVKNLSYDFYKDSDSVHDDNDQPDNVTNVLDNMDLDDSGNANINVNANVMHESIAANNLHENDEDDEEDEDDDDEDEDEDDDNDNNLREDNEIHEAVDAAGEIAVSETDRQDDEVQQLHVREVIHEEMDNKTRDQLEGNTDDEETQVKAEDRADDALDVVDEAAPLDYDESPPSPQANKPLQHALINEADNVADSEDSEDEWNYYRVDPNKEEKDSTTPVDETQEARNEEQTQISEPQDDESELKIQPEGIQEDDIKCKSPQEESPELINTEISAEDKTVESEEEEKPCAEEQAKPKDMNSPLNPDAAEFIPGSPQFVNTRMNLVEDYPVSGSPFKQVSQMDDIQVPSQSEFEKEVSQRPREVEVEEKEYQNGDDSQRMEYADFISDRQKVIGTSTNLDDSEISSTKAEYGDESTASFIMTSEFHKTGISTIDESFSSSERDYDIAKDPMAMSFTPSDFEAAFDRGLDLNAVHNLSNTDLEDKNNSMEKEEDLTIEYADLKVDSTNLMSTSDVEEPTDKPAFPEEPAELVNLSCQHEDNENTFIEHAGESKIHTVDLLNLRPQSPQMEQQETAKYDHSPSTENYSAEFESEKEPISVDNEQPLSPSSADIDETKPIDEASEDAALPVSDFQKETCSNEADTPSSLSPVPDAMESDLAAPTEGAEIQSLLHANAPEFTPGQYSFQSYSMKSSEICQQPSPTESVDVCKTLSTEPALDSYEPYPVETDNAFEPVKQDLAKNLELEEKDVDEPVCAKPLIQESLLDFSEEKDVCTKPPQMQCELTPPLSPREMEEKAVEDVVCPVESPVIVEQKQEEAIEDKTKEIAEAMEEFVEPVKAAESMEAVDTLESFSGRTLNLSDSMQEFTGLENQLQPKEDEVAAADVVEDVQEEVAKKEKLMNITEPEEPAEMVIEDTCKIQEKMEVQGPPPEVEQMEAKEPEVEQFEIKEAEMKEPELKESEFEEFEMKESKVDAMESEIKETEVVKDIEIKEAEFVKEPEIKEAEFIKEPEIKEMEVAKEPEVKELEIKEPEIKELEVKESEIKEPEVKESEIKEPEVKEPEVKEPEVKEPELKEPEVKEPELKEPEVKEPEIEVPEVKEPEIKEPEVMESEIKEPKIREPDVKETEIEEPKIKELEIVEPEVKEPEVKEPEVTALEIKEPEAKGPEIKEQEIKEPEIKEPEIKEPEITEPEIKEPEIKEPEVKEPEVKMDIQEPEIKESSEIKEPEVEQKPAEVSENKVVESAAAAAIAATAAVAAGAAVAAQSKAKAKTTSAKPTKAAALKTTAPKSTPTSPSKTTVSAARTPTTATKKVSSSTPTRPKDLDAPKKSPAPSTLSSKPSAPKTATKTTTSTATAKPATRLSASQVSKPKPATAAASKPPVADKKPTANGDVKSLSKPAAAKPPSKAPPSTKTTSAKASTGRTSTGPAPTTKPKPASTGTAAKPSLAAKSSSTATTTSTTTTARPKTAPAVGNATKTRTSTASKPPIIDKQVKETANKQISMSRTSTGTAKASSRLSATSSTTTTTTTKRVTSSPKTTATSPSAKKTISKASKTSAGGKTQTDKGKIVQNGVPEKVEINTIMDDVPKKDLSPMVAPDDNQLIMSSD</sequence>
<feature type="compositionally biased region" description="Polar residues" evidence="5">
    <location>
        <begin position="1822"/>
        <end position="1837"/>
    </location>
</feature>
<comment type="caution">
    <text evidence="7">The sequence shown here is derived from an EMBL/GenBank/DDBJ whole genome shotgun (WGS) entry which is preliminary data.</text>
</comment>
<dbReference type="Pfam" id="PF00481">
    <property type="entry name" value="PP2C"/>
    <property type="match status" value="1"/>
</dbReference>
<accession>A0ABP1P3M1</accession>
<feature type="compositionally biased region" description="Low complexity" evidence="5">
    <location>
        <begin position="1855"/>
        <end position="1878"/>
    </location>
</feature>
<dbReference type="CDD" id="cd00143">
    <property type="entry name" value="PP2Cc"/>
    <property type="match status" value="1"/>
</dbReference>
<organism evidence="7 8">
    <name type="scientific">Xylocopa violacea</name>
    <name type="common">Violet carpenter bee</name>
    <name type="synonym">Apis violacea</name>
    <dbReference type="NCBI Taxonomy" id="135666"/>
    <lineage>
        <taxon>Eukaryota</taxon>
        <taxon>Metazoa</taxon>
        <taxon>Ecdysozoa</taxon>
        <taxon>Arthropoda</taxon>
        <taxon>Hexapoda</taxon>
        <taxon>Insecta</taxon>
        <taxon>Pterygota</taxon>
        <taxon>Neoptera</taxon>
        <taxon>Endopterygota</taxon>
        <taxon>Hymenoptera</taxon>
        <taxon>Apocrita</taxon>
        <taxon>Aculeata</taxon>
        <taxon>Apoidea</taxon>
        <taxon>Anthophila</taxon>
        <taxon>Apidae</taxon>
        <taxon>Xylocopa</taxon>
        <taxon>Xylocopa</taxon>
    </lineage>
</organism>
<feature type="compositionally biased region" description="Low complexity" evidence="5">
    <location>
        <begin position="1915"/>
        <end position="1989"/>
    </location>
</feature>
<feature type="region of interest" description="Disordered" evidence="5">
    <location>
        <begin position="1770"/>
        <end position="2090"/>
    </location>
</feature>
<keyword evidence="8" id="KW-1185">Reference proteome</keyword>
<feature type="compositionally biased region" description="Basic and acidic residues" evidence="5">
    <location>
        <begin position="667"/>
        <end position="677"/>
    </location>
</feature>
<feature type="region of interest" description="Disordered" evidence="5">
    <location>
        <begin position="867"/>
        <end position="900"/>
    </location>
</feature>
<keyword evidence="1" id="KW-0479">Metal-binding</keyword>
<feature type="compositionally biased region" description="Low complexity" evidence="5">
    <location>
        <begin position="1885"/>
        <end position="1899"/>
    </location>
</feature>
<dbReference type="InterPro" id="IPR036457">
    <property type="entry name" value="PPM-type-like_dom_sf"/>
</dbReference>
<feature type="compositionally biased region" description="Polar residues" evidence="5">
    <location>
        <begin position="1993"/>
        <end position="2002"/>
    </location>
</feature>
<feature type="compositionally biased region" description="Low complexity" evidence="5">
    <location>
        <begin position="1770"/>
        <end position="1821"/>
    </location>
</feature>
<feature type="region of interest" description="Disordered" evidence="5">
    <location>
        <begin position="2106"/>
        <end position="2125"/>
    </location>
</feature>
<dbReference type="EMBL" id="CAXAJV020001296">
    <property type="protein sequence ID" value="CAL7947093.1"/>
    <property type="molecule type" value="Genomic_DNA"/>
</dbReference>
<evidence type="ECO:0000256" key="2">
    <source>
        <dbReference type="ARBA" id="ARBA00022801"/>
    </source>
</evidence>
<keyword evidence="3 4" id="KW-0904">Protein phosphatase</keyword>
<feature type="region of interest" description="Disordered" evidence="5">
    <location>
        <begin position="1469"/>
        <end position="1497"/>
    </location>
</feature>